<dbReference type="Proteomes" id="UP001234202">
    <property type="component" value="Unassembled WGS sequence"/>
</dbReference>
<sequence length="228" mass="24490">MSKAAAAEQNVPFPALFGDASIDHAVAGLGAGTVATLVMHPLDLVKVRFQLANTPLTSSAATFAKTTAMPTPSPLSTADPVVNLAKTPTTAVKPRFGTAVYSALKDCVKQDGWAGLYRGLTPNLVGGASSWGLYFLFYNMIKKQMQGSDPTYQTSSSQHLLAAAEASAITAMLTNPIWVVKTRVFASTLKNPTPYKGLIGEYYLAFLPVDPLLMMYRCCRRFTIHLSH</sequence>
<reference evidence="1" key="1">
    <citation type="submission" date="2023-04" db="EMBL/GenBank/DDBJ databases">
        <title>Draft Genome sequencing of Naganishia species isolated from polar environments using Oxford Nanopore Technology.</title>
        <authorList>
            <person name="Leo P."/>
            <person name="Venkateswaran K."/>
        </authorList>
    </citation>
    <scope>NUCLEOTIDE SEQUENCE</scope>
    <source>
        <strain evidence="1">DBVPG 5303</strain>
    </source>
</reference>
<comment type="caution">
    <text evidence="1">The sequence shown here is derived from an EMBL/GenBank/DDBJ whole genome shotgun (WGS) entry which is preliminary data.</text>
</comment>
<dbReference type="EMBL" id="JASBWV010000005">
    <property type="protein sequence ID" value="KAJ9126275.1"/>
    <property type="molecule type" value="Genomic_DNA"/>
</dbReference>
<evidence type="ECO:0000313" key="2">
    <source>
        <dbReference type="Proteomes" id="UP001234202"/>
    </source>
</evidence>
<accession>A0ACC2XRK7</accession>
<proteinExistence type="predicted"/>
<protein>
    <submittedName>
        <fullName evidence="1">Uncharacterized protein</fullName>
    </submittedName>
</protein>
<gene>
    <name evidence="1" type="ORF">QFC24_002006</name>
</gene>
<evidence type="ECO:0000313" key="1">
    <source>
        <dbReference type="EMBL" id="KAJ9126275.1"/>
    </source>
</evidence>
<keyword evidence="2" id="KW-1185">Reference proteome</keyword>
<name>A0ACC2XRK7_9TREE</name>
<organism evidence="1 2">
    <name type="scientific">Naganishia onofrii</name>
    <dbReference type="NCBI Taxonomy" id="1851511"/>
    <lineage>
        <taxon>Eukaryota</taxon>
        <taxon>Fungi</taxon>
        <taxon>Dikarya</taxon>
        <taxon>Basidiomycota</taxon>
        <taxon>Agaricomycotina</taxon>
        <taxon>Tremellomycetes</taxon>
        <taxon>Filobasidiales</taxon>
        <taxon>Filobasidiaceae</taxon>
        <taxon>Naganishia</taxon>
    </lineage>
</organism>